<dbReference type="EMBL" id="JAGGJA010000014">
    <property type="protein sequence ID" value="MCW9708561.1"/>
    <property type="molecule type" value="Genomic_DNA"/>
</dbReference>
<dbReference type="Proteomes" id="UP001207918">
    <property type="component" value="Unassembled WGS sequence"/>
</dbReference>
<name>A0ABT3PRT3_9BACT</name>
<sequence length="395" mass="45893">MRKTAPTYHEKLLHWIWETRNFNTRSLHTASGDPVKIHFPGQSNKSDGPDFSGAQIEIGQLQWYGDVEIHWKLSDWHAHGHGQDPRYNNVVLHVVFRSTDQRSLRKDRTSVPTLCLAPQLSHPLEAFLEEYLKHPQLPCSKQLSYISEEAFARQIKKAHNEYFEQKIDDLLSFYDPDLPPSRAWLKILTVALFDGLGISHNRESMRKLCSHLVERITEFDSADDCKRHALSLSGLLDDSPSPTSYKWNHKGCRPNNQPRIRIQQAALAFWYIYQQPFGHWMRTPPQKSWKKLIQSIDMAPSVGPERSSILFGTVFLPSLYILGNLFHKTSLKDKAWNLWVNHEVKLPKSLLKKFHKTELRPALYNNKLGTIHQLRNYCQKGGCQKCFVFKNEIFS</sequence>
<reference evidence="1 2" key="1">
    <citation type="submission" date="2021-03" db="EMBL/GenBank/DDBJ databases">
        <title>Aliifodinibius sp. nov., a new bacterium isolated from saline soil.</title>
        <authorList>
            <person name="Galisteo C."/>
            <person name="De La Haba R."/>
            <person name="Sanchez-Porro C."/>
            <person name="Ventosa A."/>
        </authorList>
    </citation>
    <scope>NUCLEOTIDE SEQUENCE [LARGE SCALE GENOMIC DNA]</scope>
    <source>
        <strain evidence="1 2">1BSP15-2V2</strain>
    </source>
</reference>
<evidence type="ECO:0000313" key="1">
    <source>
        <dbReference type="EMBL" id="MCW9708561.1"/>
    </source>
</evidence>
<proteinExistence type="predicted"/>
<dbReference type="InterPro" id="IPR021272">
    <property type="entry name" value="DUF2851"/>
</dbReference>
<dbReference type="Pfam" id="PF11013">
    <property type="entry name" value="DUF2851"/>
    <property type="match status" value="1"/>
</dbReference>
<organism evidence="1 2">
    <name type="scientific">Fodinibius salsisoli</name>
    <dbReference type="NCBI Taxonomy" id="2820877"/>
    <lineage>
        <taxon>Bacteria</taxon>
        <taxon>Pseudomonadati</taxon>
        <taxon>Balneolota</taxon>
        <taxon>Balneolia</taxon>
        <taxon>Balneolales</taxon>
        <taxon>Balneolaceae</taxon>
        <taxon>Fodinibius</taxon>
    </lineage>
</organism>
<protein>
    <submittedName>
        <fullName evidence="1">DUF2851 family protein</fullName>
    </submittedName>
</protein>
<accession>A0ABT3PRT3</accession>
<keyword evidence="2" id="KW-1185">Reference proteome</keyword>
<dbReference type="RefSeq" id="WP_265767346.1">
    <property type="nucleotide sequence ID" value="NZ_JAGGJA010000014.1"/>
</dbReference>
<comment type="caution">
    <text evidence="1">The sequence shown here is derived from an EMBL/GenBank/DDBJ whole genome shotgun (WGS) entry which is preliminary data.</text>
</comment>
<evidence type="ECO:0000313" key="2">
    <source>
        <dbReference type="Proteomes" id="UP001207918"/>
    </source>
</evidence>
<gene>
    <name evidence="1" type="ORF">J6I44_16990</name>
</gene>